<dbReference type="EMBL" id="CP130612">
    <property type="protein sequence ID" value="WKW12063.1"/>
    <property type="molecule type" value="Genomic_DNA"/>
</dbReference>
<dbReference type="GO" id="GO:0009279">
    <property type="term" value="C:cell outer membrane"/>
    <property type="evidence" value="ECO:0007669"/>
    <property type="project" value="UniProtKB-SubCell"/>
</dbReference>
<evidence type="ECO:0000256" key="6">
    <source>
        <dbReference type="ARBA" id="ARBA00023077"/>
    </source>
</evidence>
<dbReference type="GO" id="GO:0044718">
    <property type="term" value="P:siderophore transmembrane transport"/>
    <property type="evidence" value="ECO:0007669"/>
    <property type="project" value="TreeGrafter"/>
</dbReference>
<evidence type="ECO:0000256" key="4">
    <source>
        <dbReference type="ARBA" id="ARBA00022692"/>
    </source>
</evidence>
<dbReference type="GO" id="GO:0015344">
    <property type="term" value="F:siderophore uptake transmembrane transporter activity"/>
    <property type="evidence" value="ECO:0007669"/>
    <property type="project" value="TreeGrafter"/>
</dbReference>
<keyword evidence="2 10" id="KW-0813">Transport</keyword>
<dbReference type="InterPro" id="IPR037066">
    <property type="entry name" value="Plug_dom_sf"/>
</dbReference>
<gene>
    <name evidence="15" type="ORF">Strain138_001335</name>
    <name evidence="16" type="ORF">Strain318_001335</name>
</gene>
<comment type="subcellular location">
    <subcellularLocation>
        <location evidence="1 10">Cell outer membrane</location>
        <topology evidence="1 10">Multi-pass membrane protein</topology>
    </subcellularLocation>
</comment>
<feature type="chain" id="PRO_5041265845" evidence="12">
    <location>
        <begin position="18"/>
        <end position="639"/>
    </location>
</feature>
<evidence type="ECO:0000256" key="12">
    <source>
        <dbReference type="SAM" id="SignalP"/>
    </source>
</evidence>
<feature type="signal peptide" evidence="12">
    <location>
        <begin position="1"/>
        <end position="17"/>
    </location>
</feature>
<name>A0AA49K046_9BACT</name>
<proteinExistence type="inferred from homology"/>
<dbReference type="InterPro" id="IPR039426">
    <property type="entry name" value="TonB-dep_rcpt-like"/>
</dbReference>
<accession>A0AA49JUV8</accession>
<evidence type="ECO:0000256" key="7">
    <source>
        <dbReference type="ARBA" id="ARBA00023136"/>
    </source>
</evidence>
<feature type="domain" description="TonB-dependent receptor plug" evidence="14">
    <location>
        <begin position="37"/>
        <end position="140"/>
    </location>
</feature>
<keyword evidence="8 16" id="KW-0675">Receptor</keyword>
<dbReference type="PANTHER" id="PTHR30069">
    <property type="entry name" value="TONB-DEPENDENT OUTER MEMBRANE RECEPTOR"/>
    <property type="match status" value="1"/>
</dbReference>
<evidence type="ECO:0000313" key="17">
    <source>
        <dbReference type="Proteomes" id="UP001229955"/>
    </source>
</evidence>
<evidence type="ECO:0000259" key="14">
    <source>
        <dbReference type="Pfam" id="PF07715"/>
    </source>
</evidence>
<dbReference type="PROSITE" id="PS52016">
    <property type="entry name" value="TONB_DEPENDENT_REC_3"/>
    <property type="match status" value="1"/>
</dbReference>
<keyword evidence="7 10" id="KW-0472">Membrane</keyword>
<dbReference type="InterPro" id="IPR036942">
    <property type="entry name" value="Beta-barrel_TonB_sf"/>
</dbReference>
<protein>
    <submittedName>
        <fullName evidence="16">TonB-dependent receptor</fullName>
    </submittedName>
</protein>
<dbReference type="Pfam" id="PF07715">
    <property type="entry name" value="Plug"/>
    <property type="match status" value="1"/>
</dbReference>
<evidence type="ECO:0000256" key="1">
    <source>
        <dbReference type="ARBA" id="ARBA00004571"/>
    </source>
</evidence>
<evidence type="ECO:0000256" key="2">
    <source>
        <dbReference type="ARBA" id="ARBA00022448"/>
    </source>
</evidence>
<dbReference type="KEGG" id="pspc:Strain318_001335"/>
<keyword evidence="4 10" id="KW-0812">Transmembrane</keyword>
<dbReference type="Pfam" id="PF00593">
    <property type="entry name" value="TonB_dep_Rec_b-barrel"/>
    <property type="match status" value="1"/>
</dbReference>
<keyword evidence="17" id="KW-1185">Reference proteome</keyword>
<dbReference type="Gene3D" id="2.170.130.10">
    <property type="entry name" value="TonB-dependent receptor, plug domain"/>
    <property type="match status" value="1"/>
</dbReference>
<keyword evidence="9 10" id="KW-0998">Cell outer membrane</keyword>
<evidence type="ECO:0000259" key="13">
    <source>
        <dbReference type="Pfam" id="PF00593"/>
    </source>
</evidence>
<evidence type="ECO:0000256" key="9">
    <source>
        <dbReference type="ARBA" id="ARBA00023237"/>
    </source>
</evidence>
<evidence type="ECO:0000256" key="8">
    <source>
        <dbReference type="ARBA" id="ARBA00023170"/>
    </source>
</evidence>
<evidence type="ECO:0000313" key="16">
    <source>
        <dbReference type="EMBL" id="WKW14972.1"/>
    </source>
</evidence>
<evidence type="ECO:0000313" key="15">
    <source>
        <dbReference type="EMBL" id="WKW12063.1"/>
    </source>
</evidence>
<evidence type="ECO:0000256" key="10">
    <source>
        <dbReference type="PROSITE-ProRule" id="PRU01360"/>
    </source>
</evidence>
<dbReference type="EMBL" id="CP130613">
    <property type="protein sequence ID" value="WKW14972.1"/>
    <property type="molecule type" value="Genomic_DNA"/>
</dbReference>
<dbReference type="Proteomes" id="UP001229955">
    <property type="component" value="Chromosome"/>
</dbReference>
<dbReference type="InterPro" id="IPR012910">
    <property type="entry name" value="Plug_dom"/>
</dbReference>
<dbReference type="SUPFAM" id="SSF56935">
    <property type="entry name" value="Porins"/>
    <property type="match status" value="1"/>
</dbReference>
<evidence type="ECO:0000256" key="11">
    <source>
        <dbReference type="RuleBase" id="RU003357"/>
    </source>
</evidence>
<accession>A0AA49K046</accession>
<evidence type="ECO:0000256" key="5">
    <source>
        <dbReference type="ARBA" id="ARBA00022729"/>
    </source>
</evidence>
<dbReference type="Gene3D" id="2.40.170.20">
    <property type="entry name" value="TonB-dependent receptor, beta-barrel domain"/>
    <property type="match status" value="1"/>
</dbReference>
<feature type="domain" description="TonB-dependent receptor-like beta-barrel" evidence="13">
    <location>
        <begin position="187"/>
        <end position="613"/>
    </location>
</feature>
<keyword evidence="5 12" id="KW-0732">Signal</keyword>
<keyword evidence="3 10" id="KW-1134">Transmembrane beta strand</keyword>
<dbReference type="PANTHER" id="PTHR30069:SF29">
    <property type="entry name" value="HEMOGLOBIN AND HEMOGLOBIN-HAPTOGLOBIN-BINDING PROTEIN 1-RELATED"/>
    <property type="match status" value="1"/>
</dbReference>
<organism evidence="16 17">
    <name type="scientific">Pseudogemmatithrix spongiicola</name>
    <dbReference type="NCBI Taxonomy" id="3062599"/>
    <lineage>
        <taxon>Bacteria</taxon>
        <taxon>Pseudomonadati</taxon>
        <taxon>Gemmatimonadota</taxon>
        <taxon>Gemmatimonadia</taxon>
        <taxon>Gemmatimonadales</taxon>
        <taxon>Gemmatimonadaceae</taxon>
        <taxon>Pseudogemmatithrix</taxon>
    </lineage>
</organism>
<keyword evidence="6 11" id="KW-0798">TonB box</keyword>
<dbReference type="RefSeq" id="WP_367887740.1">
    <property type="nucleotide sequence ID" value="NZ_CP130612.1"/>
</dbReference>
<evidence type="ECO:0000256" key="3">
    <source>
        <dbReference type="ARBA" id="ARBA00022452"/>
    </source>
</evidence>
<reference evidence="16" key="1">
    <citation type="submission" date="2023-07" db="EMBL/GenBank/DDBJ databases">
        <authorList>
            <person name="Haufschild T."/>
            <person name="Kallscheuer N."/>
            <person name="Hammer J."/>
            <person name="Kohn T."/>
            <person name="Kabuu M."/>
            <person name="Jogler M."/>
            <person name="Wohfarth N."/>
            <person name="Heuer A."/>
            <person name="Rohde M."/>
            <person name="van Teeseling M.C.F."/>
            <person name="Jogler C."/>
        </authorList>
    </citation>
    <scope>NUCLEOTIDE SEQUENCE</scope>
    <source>
        <strain evidence="15">Strain 138</strain>
        <strain evidence="16">Strain 318</strain>
    </source>
</reference>
<dbReference type="InterPro" id="IPR000531">
    <property type="entry name" value="Beta-barrel_TonB"/>
</dbReference>
<sequence length="639" mass="68262">MKHAFLLLAALPGLLTAQDSLPATVITATRLPTPINAQTAAVTVLDAQLLRAEGVTHVGDALRRVPGIAMARSSGIGSQHTVFMRGGQGNYVRVLVDGVAINEPGGTLDLGRLTLDDVERIEVVRGPASVLYGSEAVTGVIQIITRRGAGAARLRSEFGGGSFGTVRGSLGASGALGRLGWTLQGDRHAMDGVLDFNNAYRNDGISGALDLAADAKTDIRLTGRFNNSMYQYPTGSAGTLVDRNAERTENRVLAGLDVGRRWTDRVETRAQYTWMDLLPRTNDGPDTPGDTLGFYGFFARGAVKRRMADARTTLRVGDAQFLTLGAEWARDQERSTSVSQSQFGDFPDTLRAARENRALYAQALGERGRLSYTVGARLDENSAFGSFRTARLGAGWRIADGLRVRSSAGTAFKAPNFFENFAGGFTVGNPDLRPEESRSADLGIDATLATGVRLSITGFAQRFKNMIQYNGAVPFGSPNYENIVAANAGGVEAEVTLPSVGGVETQIGHTWTSTRVAQSGFDTTASATFVRGGKLLRRPANVTTLQLRRALGTQGNVSAVIVRTGEREDRDFASFPAGVVVLGGFTTVDLAADLRLPGRLGETGRLVLRADNVTDVQFTQIQGFRSPGRILYAGLRLER</sequence>
<comment type="similarity">
    <text evidence="10 11">Belongs to the TonB-dependent receptor family.</text>
</comment>
<dbReference type="AlphaFoldDB" id="A0AA49K046"/>